<dbReference type="InterPro" id="IPR051404">
    <property type="entry name" value="TA_system_antitoxin"/>
</dbReference>
<dbReference type="PANTHER" id="PTHR34504:SF2">
    <property type="entry name" value="UPF0150 PROTEIN SSL0259"/>
    <property type="match status" value="1"/>
</dbReference>
<proteinExistence type="predicted"/>
<dbReference type="EMBL" id="JARPTC010000019">
    <property type="protein sequence ID" value="MDO7788204.1"/>
    <property type="molecule type" value="Genomic_DNA"/>
</dbReference>
<dbReference type="Pfam" id="PF05534">
    <property type="entry name" value="HicB"/>
    <property type="match status" value="1"/>
</dbReference>
<organism evidence="1 2">
    <name type="scientific">Desulforamulus aquiferis</name>
    <dbReference type="NCBI Taxonomy" id="1397668"/>
    <lineage>
        <taxon>Bacteria</taxon>
        <taxon>Bacillati</taxon>
        <taxon>Bacillota</taxon>
        <taxon>Clostridia</taxon>
        <taxon>Eubacteriales</taxon>
        <taxon>Peptococcaceae</taxon>
        <taxon>Desulforamulus</taxon>
    </lineage>
</organism>
<dbReference type="SUPFAM" id="SSF143100">
    <property type="entry name" value="TTHA1013/TTHA0281-like"/>
    <property type="match status" value="1"/>
</dbReference>
<dbReference type="Gene3D" id="3.30.160.250">
    <property type="match status" value="1"/>
</dbReference>
<dbReference type="Proteomes" id="UP001172911">
    <property type="component" value="Unassembled WGS sequence"/>
</dbReference>
<accession>A0AAW7ZG79</accession>
<keyword evidence="2" id="KW-1185">Reference proteome</keyword>
<dbReference type="PANTHER" id="PTHR34504">
    <property type="entry name" value="ANTITOXIN HICB"/>
    <property type="match status" value="1"/>
</dbReference>
<dbReference type="InterPro" id="IPR008651">
    <property type="entry name" value="Uncharacterised_HicB"/>
</dbReference>
<dbReference type="InterPro" id="IPR010985">
    <property type="entry name" value="Ribbon_hlx_hlx"/>
</dbReference>
<dbReference type="GO" id="GO:0006355">
    <property type="term" value="P:regulation of DNA-templated transcription"/>
    <property type="evidence" value="ECO:0007669"/>
    <property type="project" value="InterPro"/>
</dbReference>
<dbReference type="Gene3D" id="1.10.1220.10">
    <property type="entry name" value="Met repressor-like"/>
    <property type="match status" value="1"/>
</dbReference>
<name>A0AAW7ZG79_9FIRM</name>
<reference evidence="1" key="1">
    <citation type="journal article" date="2023" name="J. Hazard. Mater.">
        <title>Anaerobic biodegradation of pyrene and benzo[a]pyrene by a new sulfate-reducing Desulforamulus aquiferis strain DSA.</title>
        <authorList>
            <person name="Zhang Z."/>
            <person name="Sun J."/>
            <person name="Gong X."/>
            <person name="Wang C."/>
            <person name="Wang H."/>
        </authorList>
    </citation>
    <scope>NUCLEOTIDE SEQUENCE</scope>
    <source>
        <strain evidence="1">DSA</strain>
    </source>
</reference>
<protein>
    <submittedName>
        <fullName evidence="1">Toxin-antitoxin system HicB family antitoxin</fullName>
    </submittedName>
</protein>
<gene>
    <name evidence="1" type="ORF">P6N53_13315</name>
</gene>
<dbReference type="SUPFAM" id="SSF47598">
    <property type="entry name" value="Ribbon-helix-helix"/>
    <property type="match status" value="1"/>
</dbReference>
<evidence type="ECO:0000313" key="2">
    <source>
        <dbReference type="Proteomes" id="UP001172911"/>
    </source>
</evidence>
<dbReference type="AlphaFoldDB" id="A0AAW7ZG79"/>
<evidence type="ECO:0000313" key="1">
    <source>
        <dbReference type="EMBL" id="MDO7788204.1"/>
    </source>
</evidence>
<dbReference type="InterPro" id="IPR013321">
    <property type="entry name" value="Arc_rbn_hlx_hlx"/>
</dbReference>
<sequence>MKDIIKDIEYYLALPYRIMLYPAEEGGFVVEIPELPGCISQGETREDALVMIEDAKIAWLQVALELGRDIPEPAEEEESFSGKFVLRLPKSLHRDLAKKAKEENVSLNQLATYLLSTAMGKPPAIKK</sequence>
<dbReference type="RefSeq" id="WP_304543919.1">
    <property type="nucleotide sequence ID" value="NZ_JARPTC010000019.1"/>
</dbReference>
<dbReference type="InterPro" id="IPR035069">
    <property type="entry name" value="TTHA1013/TTHA0281-like"/>
</dbReference>
<reference evidence="1" key="2">
    <citation type="submission" date="2023-03" db="EMBL/GenBank/DDBJ databases">
        <authorList>
            <person name="Zhang Z."/>
        </authorList>
    </citation>
    <scope>NUCLEOTIDE SEQUENCE</scope>
    <source>
        <strain evidence="1">DSA</strain>
    </source>
</reference>
<comment type="caution">
    <text evidence="1">The sequence shown here is derived from an EMBL/GenBank/DDBJ whole genome shotgun (WGS) entry which is preliminary data.</text>
</comment>